<gene>
    <name evidence="2" type="ORF">R1flu_001802</name>
</gene>
<evidence type="ECO:0000256" key="1">
    <source>
        <dbReference type="SAM" id="MobiDB-lite"/>
    </source>
</evidence>
<reference evidence="2 3" key="1">
    <citation type="submission" date="2024-09" db="EMBL/GenBank/DDBJ databases">
        <title>Chromosome-scale assembly of Riccia fluitans.</title>
        <authorList>
            <person name="Paukszto L."/>
            <person name="Sawicki J."/>
            <person name="Karawczyk K."/>
            <person name="Piernik-Szablinska J."/>
            <person name="Szczecinska M."/>
            <person name="Mazdziarz M."/>
        </authorList>
    </citation>
    <scope>NUCLEOTIDE SEQUENCE [LARGE SCALE GENOMIC DNA]</scope>
    <source>
        <strain evidence="2">Rf_01</strain>
        <tissue evidence="2">Aerial parts of the thallus</tissue>
    </source>
</reference>
<accession>A0ABD1Y4D6</accession>
<comment type="caution">
    <text evidence="2">The sequence shown here is derived from an EMBL/GenBank/DDBJ whole genome shotgun (WGS) entry which is preliminary data.</text>
</comment>
<name>A0ABD1Y4D6_9MARC</name>
<evidence type="ECO:0000313" key="3">
    <source>
        <dbReference type="Proteomes" id="UP001605036"/>
    </source>
</evidence>
<evidence type="ECO:0000313" key="2">
    <source>
        <dbReference type="EMBL" id="KAL2621597.1"/>
    </source>
</evidence>
<feature type="compositionally biased region" description="Acidic residues" evidence="1">
    <location>
        <begin position="160"/>
        <end position="174"/>
    </location>
</feature>
<protein>
    <submittedName>
        <fullName evidence="2">Uncharacterized protein</fullName>
    </submittedName>
</protein>
<dbReference type="Proteomes" id="UP001605036">
    <property type="component" value="Unassembled WGS sequence"/>
</dbReference>
<dbReference type="AlphaFoldDB" id="A0ABD1Y4D6"/>
<dbReference type="EMBL" id="JBHFFA010000006">
    <property type="protein sequence ID" value="KAL2621597.1"/>
    <property type="molecule type" value="Genomic_DNA"/>
</dbReference>
<feature type="region of interest" description="Disordered" evidence="1">
    <location>
        <begin position="140"/>
        <end position="174"/>
    </location>
</feature>
<keyword evidence="3" id="KW-1185">Reference proteome</keyword>
<organism evidence="2 3">
    <name type="scientific">Riccia fluitans</name>
    <dbReference type="NCBI Taxonomy" id="41844"/>
    <lineage>
        <taxon>Eukaryota</taxon>
        <taxon>Viridiplantae</taxon>
        <taxon>Streptophyta</taxon>
        <taxon>Embryophyta</taxon>
        <taxon>Marchantiophyta</taxon>
        <taxon>Marchantiopsida</taxon>
        <taxon>Marchantiidae</taxon>
        <taxon>Marchantiales</taxon>
        <taxon>Ricciaceae</taxon>
        <taxon>Riccia</taxon>
    </lineage>
</organism>
<proteinExistence type="predicted"/>
<sequence length="174" mass="19502">MHNTIFVFVDLACKLPFDNSWYFVPATVLYLLFKDEDEVAEDLWFAAFSLYARSHWQVNLNFKVDPKRDMDLSFLTKKPSAGETMTEKVERRCYATSSVGNISDTPVNLNFVDNFNAMEDPEAELLKALKAEKDFVQGATGETSCSAEVESPRGTFIEGNDAEEAEGIDTGEVS</sequence>